<dbReference type="GO" id="GO:0005829">
    <property type="term" value="C:cytosol"/>
    <property type="evidence" value="ECO:0007669"/>
    <property type="project" value="TreeGrafter"/>
</dbReference>
<keyword evidence="4" id="KW-0804">Transcription</keyword>
<keyword evidence="2" id="KW-0805">Transcription regulation</keyword>
<organism evidence="6">
    <name type="scientific">Baileyella intestinalis</name>
    <dbReference type="NCBI Taxonomy" id="2606709"/>
    <lineage>
        <taxon>Bacteria</taxon>
        <taxon>Bacillati</taxon>
        <taxon>Bacillota</taxon>
        <taxon>Clostridia</taxon>
        <taxon>Peptostreptococcales</taxon>
        <taxon>Anaerovoracaceae</taxon>
        <taxon>Baileyella</taxon>
    </lineage>
</organism>
<dbReference type="InterPro" id="IPR050950">
    <property type="entry name" value="HTH-type_LysR_regulators"/>
</dbReference>
<dbReference type="PRINTS" id="PR00039">
    <property type="entry name" value="HTHLYSR"/>
</dbReference>
<reference evidence="6" key="1">
    <citation type="submission" date="2019-09" db="EMBL/GenBank/DDBJ databases">
        <title>In-depth cultivation of the pig gut microbiome towards novel bacterial diversity and tailored functional studies.</title>
        <authorList>
            <person name="Wylensek D."/>
            <person name="Hitch T.C.A."/>
            <person name="Clavel T."/>
        </authorList>
    </citation>
    <scope>NUCLEOTIDE SEQUENCE</scope>
    <source>
        <strain evidence="6">RF-744-FAT-WT-3</strain>
    </source>
</reference>
<evidence type="ECO:0000256" key="3">
    <source>
        <dbReference type="ARBA" id="ARBA00023125"/>
    </source>
</evidence>
<evidence type="ECO:0000256" key="4">
    <source>
        <dbReference type="ARBA" id="ARBA00023163"/>
    </source>
</evidence>
<dbReference type="CDD" id="cd05466">
    <property type="entry name" value="PBP2_LTTR_substrate"/>
    <property type="match status" value="1"/>
</dbReference>
<dbReference type="AlphaFoldDB" id="A0A6A8M7E9"/>
<dbReference type="InterPro" id="IPR036390">
    <property type="entry name" value="WH_DNA-bd_sf"/>
</dbReference>
<dbReference type="Gene3D" id="3.40.190.290">
    <property type="match status" value="1"/>
</dbReference>
<gene>
    <name evidence="6" type="ORF">FYJ66_06695</name>
</gene>
<evidence type="ECO:0000256" key="2">
    <source>
        <dbReference type="ARBA" id="ARBA00023015"/>
    </source>
</evidence>
<comment type="similarity">
    <text evidence="1">Belongs to the LysR transcriptional regulatory family.</text>
</comment>
<evidence type="ECO:0000259" key="5">
    <source>
        <dbReference type="PROSITE" id="PS50931"/>
    </source>
</evidence>
<dbReference type="PANTHER" id="PTHR30419">
    <property type="entry name" value="HTH-TYPE TRANSCRIPTIONAL REGULATOR YBHD"/>
    <property type="match status" value="1"/>
</dbReference>
<dbReference type="PANTHER" id="PTHR30419:SF8">
    <property type="entry name" value="NITROGEN ASSIMILATION TRANSCRIPTIONAL ACTIVATOR-RELATED"/>
    <property type="match status" value="1"/>
</dbReference>
<evidence type="ECO:0000256" key="1">
    <source>
        <dbReference type="ARBA" id="ARBA00009437"/>
    </source>
</evidence>
<dbReference type="Pfam" id="PF00126">
    <property type="entry name" value="HTH_1"/>
    <property type="match status" value="1"/>
</dbReference>
<dbReference type="GO" id="GO:0003700">
    <property type="term" value="F:DNA-binding transcription factor activity"/>
    <property type="evidence" value="ECO:0007669"/>
    <property type="project" value="InterPro"/>
</dbReference>
<feature type="domain" description="HTH lysR-type" evidence="5">
    <location>
        <begin position="1"/>
        <end position="57"/>
    </location>
</feature>
<keyword evidence="3" id="KW-0238">DNA-binding</keyword>
<accession>A0A6A8M7E9</accession>
<dbReference type="InterPro" id="IPR036388">
    <property type="entry name" value="WH-like_DNA-bd_sf"/>
</dbReference>
<dbReference type="PROSITE" id="PS50931">
    <property type="entry name" value="HTH_LYSR"/>
    <property type="match status" value="1"/>
</dbReference>
<dbReference type="Pfam" id="PF03466">
    <property type="entry name" value="LysR_substrate"/>
    <property type="match status" value="1"/>
</dbReference>
<dbReference type="RefSeq" id="WP_154572747.1">
    <property type="nucleotide sequence ID" value="NZ_VUNB01000005.1"/>
</dbReference>
<dbReference type="InterPro" id="IPR000847">
    <property type="entry name" value="LysR_HTH_N"/>
</dbReference>
<dbReference type="Gene3D" id="1.10.10.10">
    <property type="entry name" value="Winged helix-like DNA-binding domain superfamily/Winged helix DNA-binding domain"/>
    <property type="match status" value="1"/>
</dbReference>
<dbReference type="InterPro" id="IPR005119">
    <property type="entry name" value="LysR_subst-bd"/>
</dbReference>
<dbReference type="EMBL" id="VUNB01000005">
    <property type="protein sequence ID" value="MST69275.1"/>
    <property type="molecule type" value="Genomic_DNA"/>
</dbReference>
<name>A0A6A8M7E9_9FIRM</name>
<dbReference type="SUPFAM" id="SSF53850">
    <property type="entry name" value="Periplasmic binding protein-like II"/>
    <property type="match status" value="1"/>
</dbReference>
<dbReference type="GO" id="GO:0003677">
    <property type="term" value="F:DNA binding"/>
    <property type="evidence" value="ECO:0007669"/>
    <property type="project" value="UniProtKB-KW"/>
</dbReference>
<comment type="caution">
    <text evidence="6">The sequence shown here is derived from an EMBL/GenBank/DDBJ whole genome shotgun (WGS) entry which is preliminary data.</text>
</comment>
<dbReference type="SUPFAM" id="SSF46785">
    <property type="entry name" value="Winged helix' DNA-binding domain"/>
    <property type="match status" value="1"/>
</dbReference>
<evidence type="ECO:0000313" key="6">
    <source>
        <dbReference type="EMBL" id="MST69275.1"/>
    </source>
</evidence>
<protein>
    <submittedName>
        <fullName evidence="6">LysR family transcriptional regulator</fullName>
    </submittedName>
</protein>
<sequence>MFRGMEYVYEVYKEKSFSKAAANLYISQPSLSANVRRVEEKTGYPIFDRSTKPLSLTAVGRRYIHAVEQIMSIEKDFEAFINDMGELHTGSLRIGGSSFFSSWVLPPMISQFSMKYPALDISLSEAKSAVLVDMLKDGKIDFLLDNKELDTAVFDRYCIGEEQLLLTVPESFSVNQDLVRYQIPIDAIRDGSYRKASYQPVPLGKFKDYPFIILRTVNDTGSRAMRICKELNFHPDIAFVLDQQQTAYNISSSGAGIAFVGQLLLSRAPSENNLYFYKLDSEHATRNIYFYWKKARYISRAMEEFAKNIIYETKL</sequence>
<proteinExistence type="inferred from homology"/>